<evidence type="ECO:0000313" key="4">
    <source>
        <dbReference type="EMBL" id="WOC52956.1"/>
    </source>
</evidence>
<organism evidence="4 5">
    <name type="scientific">Bergeyella porcorum</name>
    <dbReference type="NCBI Taxonomy" id="1735111"/>
    <lineage>
        <taxon>Bacteria</taxon>
        <taxon>Pseudomonadati</taxon>
        <taxon>Bacteroidota</taxon>
        <taxon>Flavobacteriia</taxon>
        <taxon>Flavobacteriales</taxon>
        <taxon>Weeksellaceae</taxon>
        <taxon>Bergeyella</taxon>
    </lineage>
</organism>
<feature type="DNA-binding region" description="H-T-H motif" evidence="2">
    <location>
        <begin position="24"/>
        <end position="43"/>
    </location>
</feature>
<dbReference type="RefSeq" id="WP_327984264.1">
    <property type="nucleotide sequence ID" value="NZ_CP136426.1"/>
</dbReference>
<dbReference type="GO" id="GO:0003677">
    <property type="term" value="F:DNA binding"/>
    <property type="evidence" value="ECO:0007669"/>
    <property type="project" value="UniProtKB-UniRule"/>
</dbReference>
<keyword evidence="1 2" id="KW-0238">DNA-binding</keyword>
<evidence type="ECO:0000259" key="3">
    <source>
        <dbReference type="PROSITE" id="PS50977"/>
    </source>
</evidence>
<dbReference type="Gene3D" id="1.10.357.10">
    <property type="entry name" value="Tetracycline Repressor, domain 2"/>
    <property type="match status" value="1"/>
</dbReference>
<dbReference type="AlphaFoldDB" id="A0AAU0F2F4"/>
<dbReference type="PANTHER" id="PTHR43479:SF11">
    <property type="entry name" value="ACREF_ENVCD OPERON REPRESSOR-RELATED"/>
    <property type="match status" value="1"/>
</dbReference>
<name>A0AAU0F2F4_9FLAO</name>
<dbReference type="SUPFAM" id="SSF46689">
    <property type="entry name" value="Homeodomain-like"/>
    <property type="match status" value="1"/>
</dbReference>
<dbReference type="InterPro" id="IPR001647">
    <property type="entry name" value="HTH_TetR"/>
</dbReference>
<accession>A0AAU0F2F4</accession>
<evidence type="ECO:0000256" key="1">
    <source>
        <dbReference type="ARBA" id="ARBA00023125"/>
    </source>
</evidence>
<dbReference type="PROSITE" id="PS50977">
    <property type="entry name" value="HTH_TETR_2"/>
    <property type="match status" value="1"/>
</dbReference>
<sequence length="202" mass="24029">MEQNKEFLEKALKLFYLNGAKTTTMDDIAKEFSMSKKTLYQQYANKEVLLDAVLNFELQQVIEELSNISHENACPIDRMLCRDEKMKKMMENDNSLFIRQMKKYYHSLYEKQVVRMSVEVFKVFKINIENGRKLGLYRMDFDAEEYARFLMMIMLSYNDSPIVDFAQISRTDFAHRAIIFYLEAITTEKGKEKLKQILNNDK</sequence>
<dbReference type="InterPro" id="IPR050624">
    <property type="entry name" value="HTH-type_Tx_Regulator"/>
</dbReference>
<gene>
    <name evidence="4" type="ORF">BPO_2309</name>
</gene>
<reference evidence="4" key="1">
    <citation type="submission" date="2023-10" db="EMBL/GenBank/DDBJ databases">
        <title>Characterization and whole genome sequencing of a novel strain of Bergeyella porcorum QD2021 isolated from pig.</title>
        <authorList>
            <person name="Liu G."/>
            <person name="Chen C."/>
            <person name="Han X."/>
        </authorList>
    </citation>
    <scope>NUCLEOTIDE SEQUENCE</scope>
    <source>
        <strain evidence="4">QD2021</strain>
    </source>
</reference>
<protein>
    <submittedName>
        <fullName evidence="4">TetR family transcriptional regulator</fullName>
    </submittedName>
</protein>
<dbReference type="PANTHER" id="PTHR43479">
    <property type="entry name" value="ACREF/ENVCD OPERON REPRESSOR-RELATED"/>
    <property type="match status" value="1"/>
</dbReference>
<evidence type="ECO:0000256" key="2">
    <source>
        <dbReference type="PROSITE-ProRule" id="PRU00335"/>
    </source>
</evidence>
<dbReference type="EMBL" id="CP136426">
    <property type="protein sequence ID" value="WOC52956.1"/>
    <property type="molecule type" value="Genomic_DNA"/>
</dbReference>
<feature type="domain" description="HTH tetR-type" evidence="3">
    <location>
        <begin position="1"/>
        <end position="61"/>
    </location>
</feature>
<evidence type="ECO:0000313" key="5">
    <source>
        <dbReference type="Proteomes" id="UP001432059"/>
    </source>
</evidence>
<dbReference type="Pfam" id="PF00440">
    <property type="entry name" value="TetR_N"/>
    <property type="match status" value="1"/>
</dbReference>
<keyword evidence="5" id="KW-1185">Reference proteome</keyword>
<dbReference type="Proteomes" id="UP001432059">
    <property type="component" value="Chromosome"/>
</dbReference>
<dbReference type="KEGG" id="bpor:BPO_2309"/>
<dbReference type="InterPro" id="IPR009057">
    <property type="entry name" value="Homeodomain-like_sf"/>
</dbReference>
<proteinExistence type="predicted"/>